<dbReference type="PANTHER" id="PTHR48094">
    <property type="entry name" value="PROTEIN/NUCLEIC ACID DEGLYCASE DJ-1-RELATED"/>
    <property type="match status" value="1"/>
</dbReference>
<keyword evidence="5" id="KW-0967">Endosome</keyword>
<evidence type="ECO:0000256" key="10">
    <source>
        <dbReference type="SAM" id="SignalP"/>
    </source>
</evidence>
<evidence type="ECO:0000256" key="8">
    <source>
        <dbReference type="ARBA" id="ARBA00044823"/>
    </source>
</evidence>
<evidence type="ECO:0000259" key="11">
    <source>
        <dbReference type="Pfam" id="PF01965"/>
    </source>
</evidence>
<keyword evidence="13" id="KW-1185">Reference proteome</keyword>
<protein>
    <recommendedName>
        <fullName evidence="6">Glutamine amidotransferase-like class 1 domain-containing protein 1</fullName>
    </recommendedName>
    <alternativeName>
        <fullName evidence="8">Ferry endosomal RAB5 effector complex subunit 5</fullName>
    </alternativeName>
    <alternativeName>
        <fullName evidence="7">Parkinson disease 7 domain-containing protein 1</fullName>
    </alternativeName>
</protein>
<dbReference type="RefSeq" id="WP_210809742.1">
    <property type="nucleotide sequence ID" value="NZ_JAGQDG010000005.1"/>
</dbReference>
<name>A0ABS5DZ20_9BURK</name>
<dbReference type="Gene3D" id="3.40.50.880">
    <property type="match status" value="1"/>
</dbReference>
<comment type="function">
    <text evidence="9">Component of the FERRY complex (Five-subunit Endosomal Rab5 and RNA/ribosome intermediary). The FERRY complex directly interacts with mRNAs and RAB5A, and functions as a RAB5A effector involved in the localization and the distribution of specific mRNAs most likely by mediating their endosomal transport. The complex recruits mRNAs and ribosomes to early endosomes through direct mRNA-interaction.</text>
</comment>
<evidence type="ECO:0000313" key="12">
    <source>
        <dbReference type="EMBL" id="MBQ0936388.1"/>
    </source>
</evidence>
<dbReference type="CDD" id="cd03141">
    <property type="entry name" value="GATase1_Hsp31_like"/>
    <property type="match status" value="1"/>
</dbReference>
<evidence type="ECO:0000256" key="3">
    <source>
        <dbReference type="ARBA" id="ARBA00022525"/>
    </source>
</evidence>
<dbReference type="SUPFAM" id="SSF52317">
    <property type="entry name" value="Class I glutamine amidotransferase-like"/>
    <property type="match status" value="1"/>
</dbReference>
<comment type="caution">
    <text evidence="12">The sequence shown here is derived from an EMBL/GenBank/DDBJ whole genome shotgun (WGS) entry which is preliminary data.</text>
</comment>
<evidence type="ECO:0000256" key="5">
    <source>
        <dbReference type="ARBA" id="ARBA00022753"/>
    </source>
</evidence>
<feature type="signal peptide" evidence="10">
    <location>
        <begin position="1"/>
        <end position="26"/>
    </location>
</feature>
<dbReference type="InterPro" id="IPR050325">
    <property type="entry name" value="Prot/Nucl_acid_deglycase"/>
</dbReference>
<sequence>MNKRQFLSLAASALAATTVLSTTASAAEGPAPKGRVLLVAANMSKAGNGWPVGVWAAEISHPYDELVHAGYAVDIVSPEGGDLFIDPYSDPRHESGYSAQDIVSLGFLTSPKTSALLKGTRALASVKVGDYDAVIVAGGQAPMFTFRSDKALQALLAAFYEAKKPTAALCHGVAALVDTKLGNGRYLIAGKKVTGFSLAEDQFVEKAIGAKLFDWYVVPAMKERGARYVQGGMWADFAVADGHLITGQQQHSGRSVARLVIAQLSPRKSKA</sequence>
<evidence type="ECO:0000256" key="6">
    <source>
        <dbReference type="ARBA" id="ARBA00039189"/>
    </source>
</evidence>
<keyword evidence="12" id="KW-0315">Glutamine amidotransferase</keyword>
<evidence type="ECO:0000256" key="4">
    <source>
        <dbReference type="ARBA" id="ARBA00022729"/>
    </source>
</evidence>
<dbReference type="PANTHER" id="PTHR48094:SF18">
    <property type="entry name" value="GLUTAMINE AMIDOTRANSFERASE-LIKE CLASS 1 DOMAIN-CONTAINING PROTEIN 1"/>
    <property type="match status" value="1"/>
</dbReference>
<evidence type="ECO:0000256" key="1">
    <source>
        <dbReference type="ARBA" id="ARBA00004412"/>
    </source>
</evidence>
<evidence type="ECO:0000313" key="13">
    <source>
        <dbReference type="Proteomes" id="UP000672097"/>
    </source>
</evidence>
<evidence type="ECO:0000256" key="9">
    <source>
        <dbReference type="ARBA" id="ARBA00045408"/>
    </source>
</evidence>
<dbReference type="EMBL" id="JAGQDG010000005">
    <property type="protein sequence ID" value="MBQ0936388.1"/>
    <property type="molecule type" value="Genomic_DNA"/>
</dbReference>
<evidence type="ECO:0000256" key="2">
    <source>
        <dbReference type="ARBA" id="ARBA00004613"/>
    </source>
</evidence>
<feature type="chain" id="PRO_5046858402" description="Glutamine amidotransferase-like class 1 domain-containing protein 1" evidence="10">
    <location>
        <begin position="27"/>
        <end position="271"/>
    </location>
</feature>
<accession>A0ABS5DZ20</accession>
<reference evidence="12 13" key="1">
    <citation type="submission" date="2021-04" db="EMBL/GenBank/DDBJ databases">
        <title>The genome sequence of type strain Ideonella paludis KCTC 32238.</title>
        <authorList>
            <person name="Liu Y."/>
        </authorList>
    </citation>
    <scope>NUCLEOTIDE SEQUENCE [LARGE SCALE GENOMIC DNA]</scope>
    <source>
        <strain evidence="12 13">KCTC 32238</strain>
    </source>
</reference>
<dbReference type="InterPro" id="IPR002818">
    <property type="entry name" value="DJ-1/PfpI"/>
</dbReference>
<dbReference type="Pfam" id="PF01965">
    <property type="entry name" value="DJ-1_PfpI"/>
    <property type="match status" value="1"/>
</dbReference>
<dbReference type="Proteomes" id="UP000672097">
    <property type="component" value="Unassembled WGS sequence"/>
</dbReference>
<gene>
    <name evidence="12" type="ORF">KAK11_13690</name>
</gene>
<comment type="subcellular location">
    <subcellularLocation>
        <location evidence="1">Early endosome</location>
    </subcellularLocation>
    <subcellularLocation>
        <location evidence="2">Secreted</location>
    </subcellularLocation>
</comment>
<keyword evidence="4 10" id="KW-0732">Signal</keyword>
<evidence type="ECO:0000256" key="7">
    <source>
        <dbReference type="ARBA" id="ARBA00042130"/>
    </source>
</evidence>
<organism evidence="12 13">
    <name type="scientific">Ideonella paludis</name>
    <dbReference type="NCBI Taxonomy" id="1233411"/>
    <lineage>
        <taxon>Bacteria</taxon>
        <taxon>Pseudomonadati</taxon>
        <taxon>Pseudomonadota</taxon>
        <taxon>Betaproteobacteria</taxon>
        <taxon>Burkholderiales</taxon>
        <taxon>Sphaerotilaceae</taxon>
        <taxon>Ideonella</taxon>
    </lineage>
</organism>
<proteinExistence type="predicted"/>
<dbReference type="InterPro" id="IPR029062">
    <property type="entry name" value="Class_I_gatase-like"/>
</dbReference>
<keyword evidence="3" id="KW-0964">Secreted</keyword>
<feature type="domain" description="DJ-1/PfpI" evidence="11">
    <location>
        <begin position="57"/>
        <end position="259"/>
    </location>
</feature>